<dbReference type="SUPFAM" id="SSF46689">
    <property type="entry name" value="Homeodomain-like"/>
    <property type="match status" value="1"/>
</dbReference>
<reference evidence="1 2" key="1">
    <citation type="submission" date="2018-06" db="EMBL/GenBank/DDBJ databases">
        <title>Genomic Encyclopedia of Archaeal and Bacterial Type Strains, Phase II (KMG-II): from individual species to whole genera.</title>
        <authorList>
            <person name="Goeker M."/>
        </authorList>
    </citation>
    <scope>NUCLEOTIDE SEQUENCE [LARGE SCALE GENOMIC DNA]</scope>
    <source>
        <strain evidence="1 2">ATCC BAA-1881</strain>
    </source>
</reference>
<dbReference type="Gene3D" id="1.10.10.10">
    <property type="entry name" value="Winged helix-like DNA-binding domain superfamily/Winged helix DNA-binding domain"/>
    <property type="match status" value="1"/>
</dbReference>
<gene>
    <name evidence="1" type="ORF">EI42_00429</name>
</gene>
<dbReference type="Pfam" id="PF04255">
    <property type="entry name" value="DUF433"/>
    <property type="match status" value="1"/>
</dbReference>
<dbReference type="InterPro" id="IPR009057">
    <property type="entry name" value="Homeodomain-like_sf"/>
</dbReference>
<comment type="caution">
    <text evidence="1">The sequence shown here is derived from an EMBL/GenBank/DDBJ whole genome shotgun (WGS) entry which is preliminary data.</text>
</comment>
<dbReference type="AlphaFoldDB" id="A0A326UD50"/>
<dbReference type="EMBL" id="QKUF01000001">
    <property type="protein sequence ID" value="PZW36256.1"/>
    <property type="molecule type" value="Genomic_DNA"/>
</dbReference>
<dbReference type="Proteomes" id="UP000248806">
    <property type="component" value="Unassembled WGS sequence"/>
</dbReference>
<dbReference type="InterPro" id="IPR007367">
    <property type="entry name" value="DUF433"/>
</dbReference>
<proteinExistence type="predicted"/>
<evidence type="ECO:0000313" key="1">
    <source>
        <dbReference type="EMBL" id="PZW36256.1"/>
    </source>
</evidence>
<name>A0A326UD50_THEHA</name>
<evidence type="ECO:0000313" key="2">
    <source>
        <dbReference type="Proteomes" id="UP000248806"/>
    </source>
</evidence>
<sequence length="79" mass="8966">MGIEQTAHPHIIRDSTIYDGEPIIAGTRTGVRHVMLLFQSGLDPEVIAAEQHLTLAQVYDAISYYYDNEEEIKRYMRGG</sequence>
<dbReference type="PANTHER" id="PTHR34849:SF1">
    <property type="entry name" value="SLR0770 PROTEIN"/>
    <property type="match status" value="1"/>
</dbReference>
<dbReference type="InterPro" id="IPR036388">
    <property type="entry name" value="WH-like_DNA-bd_sf"/>
</dbReference>
<dbReference type="OrthoDB" id="162235at2"/>
<dbReference type="RefSeq" id="WP_111318349.1">
    <property type="nucleotide sequence ID" value="NZ_BIFX01000001.1"/>
</dbReference>
<accession>A0A326UD50</accession>
<protein>
    <submittedName>
        <fullName evidence="1">Uncharacterized protein (DUF433 family)</fullName>
    </submittedName>
</protein>
<organism evidence="1 2">
    <name type="scientific">Thermosporothrix hazakensis</name>
    <dbReference type="NCBI Taxonomy" id="644383"/>
    <lineage>
        <taxon>Bacteria</taxon>
        <taxon>Bacillati</taxon>
        <taxon>Chloroflexota</taxon>
        <taxon>Ktedonobacteria</taxon>
        <taxon>Ktedonobacterales</taxon>
        <taxon>Thermosporotrichaceae</taxon>
        <taxon>Thermosporothrix</taxon>
    </lineage>
</organism>
<keyword evidence="2" id="KW-1185">Reference proteome</keyword>
<dbReference type="PANTHER" id="PTHR34849">
    <property type="entry name" value="SSL5025 PROTEIN"/>
    <property type="match status" value="1"/>
</dbReference>